<dbReference type="GO" id="GO:0004062">
    <property type="term" value="F:aryl sulfotransferase activity"/>
    <property type="evidence" value="ECO:0007669"/>
    <property type="project" value="InterPro"/>
</dbReference>
<name>A0A7L4ZJ75_9FLAO</name>
<dbReference type="InterPro" id="IPR026444">
    <property type="entry name" value="Secre_tail"/>
</dbReference>
<dbReference type="AlphaFoldDB" id="A0A7L4ZJ75"/>
<sequence length="544" mass="60244">MKSKFFLYTALLFFISTKAQNTVGTLTNNAGTYNGYTLFAPAGHTETYLINNCGEIINQWSSTVAPGNAVYLLENGNLLRAGRISNADVNFGGVGGKVELFDWDGNLLWEYTYSSTTVSQHHDVFPMPNGNILMLAVNTITETEAIQAGRDPNTITQGKIFNEQILELEPVGTNGANIVWEWNIKDHVIQDFDASKDNFGVVENNPQLLDFNFLGNSNGAANWLHFNSIQYNERLDQIVISSRLMSEIYIIDHSTTTTQAASNSGGNRGKGGDFLYRWGNPQAYKRGTANDQKLFGQHYPHIIADGLQDARKIIVFNNGFTRLPSFSQIDIISPPEDSEGVYTYTAGTAYGPVTTDYSYVDPTLNTNFYSRILSSGQRLPNGNTLICDGDDGYFFEITPSEEIVWEYVNPVTPTGVLSQGDDPSMTPNLSFRAIRYATNYPAFSGRTLTPGAPVEQNPDLSGCTILGVPEFENETITIAPNPVKNSLSIFSNLEIYKVEVYSILGRLVHSSQNKNIDLSKERAGLYVIKIYTENKILTSKIIKE</sequence>
<proteinExistence type="predicted"/>
<feature type="chain" id="PRO_5029504115" description="Secretion system C-terminal sorting domain-containing protein" evidence="2">
    <location>
        <begin position="22"/>
        <end position="544"/>
    </location>
</feature>
<keyword evidence="5" id="KW-1185">Reference proteome</keyword>
<gene>
    <name evidence="4" type="ORF">IMCC3317_18900</name>
</gene>
<evidence type="ECO:0000313" key="4">
    <source>
        <dbReference type="EMBL" id="QHI36527.1"/>
    </source>
</evidence>
<dbReference type="Pfam" id="PF18962">
    <property type="entry name" value="Por_Secre_tail"/>
    <property type="match status" value="1"/>
</dbReference>
<organism evidence="4 5">
    <name type="scientific">Kordia antarctica</name>
    <dbReference type="NCBI Taxonomy" id="1218801"/>
    <lineage>
        <taxon>Bacteria</taxon>
        <taxon>Pseudomonadati</taxon>
        <taxon>Bacteroidota</taxon>
        <taxon>Flavobacteriia</taxon>
        <taxon>Flavobacteriales</taxon>
        <taxon>Flavobacteriaceae</taxon>
        <taxon>Kordia</taxon>
    </lineage>
</organism>
<dbReference type="InterPro" id="IPR011047">
    <property type="entry name" value="Quinoprotein_ADH-like_sf"/>
</dbReference>
<evidence type="ECO:0000256" key="1">
    <source>
        <dbReference type="ARBA" id="ARBA00022729"/>
    </source>
</evidence>
<protein>
    <recommendedName>
        <fullName evidence="3">Secretion system C-terminal sorting domain-containing protein</fullName>
    </recommendedName>
</protein>
<accession>A0A7L4ZJ75</accession>
<evidence type="ECO:0000256" key="2">
    <source>
        <dbReference type="SAM" id="SignalP"/>
    </source>
</evidence>
<dbReference type="NCBIfam" id="TIGR04183">
    <property type="entry name" value="Por_Secre_tail"/>
    <property type="match status" value="1"/>
</dbReference>
<dbReference type="InterPro" id="IPR053143">
    <property type="entry name" value="Arylsulfate_ST"/>
</dbReference>
<keyword evidence="1 2" id="KW-0732">Signal</keyword>
<evidence type="ECO:0000313" key="5">
    <source>
        <dbReference type="Proteomes" id="UP000464657"/>
    </source>
</evidence>
<dbReference type="EMBL" id="CP019288">
    <property type="protein sequence ID" value="QHI36527.1"/>
    <property type="molecule type" value="Genomic_DNA"/>
</dbReference>
<feature type="signal peptide" evidence="2">
    <location>
        <begin position="1"/>
        <end position="21"/>
    </location>
</feature>
<reference evidence="4 5" key="1">
    <citation type="journal article" date="2013" name="Int. J. Syst. Evol. Microbiol.">
        <title>Kordia antarctica sp. nov., isolated from Antarctic seawater.</title>
        <authorList>
            <person name="Baek K."/>
            <person name="Choi A."/>
            <person name="Kang I."/>
            <person name="Lee K."/>
            <person name="Cho J.C."/>
        </authorList>
    </citation>
    <scope>NUCLEOTIDE SEQUENCE [LARGE SCALE GENOMIC DNA]</scope>
    <source>
        <strain evidence="4 5">IMCC3317</strain>
    </source>
</reference>
<dbReference type="InterPro" id="IPR010262">
    <property type="entry name" value="Arylsulfotransferase_bact"/>
</dbReference>
<dbReference type="Pfam" id="PF05935">
    <property type="entry name" value="Arylsulfotrans"/>
    <property type="match status" value="1"/>
</dbReference>
<dbReference type="SUPFAM" id="SSF50998">
    <property type="entry name" value="Quinoprotein alcohol dehydrogenase-like"/>
    <property type="match status" value="1"/>
</dbReference>
<dbReference type="PANTHER" id="PTHR35340">
    <property type="entry name" value="PQQ ENZYME REPEAT PROTEIN-RELATED"/>
    <property type="match status" value="1"/>
</dbReference>
<dbReference type="RefSeq" id="WP_228055011.1">
    <property type="nucleotide sequence ID" value="NZ_CP019288.1"/>
</dbReference>
<feature type="domain" description="Secretion system C-terminal sorting" evidence="3">
    <location>
        <begin position="479"/>
        <end position="542"/>
    </location>
</feature>
<evidence type="ECO:0000259" key="3">
    <source>
        <dbReference type="Pfam" id="PF18962"/>
    </source>
</evidence>
<dbReference type="PANTHER" id="PTHR35340:SF5">
    <property type="entry name" value="ASST-DOMAIN-CONTAINING PROTEIN"/>
    <property type="match status" value="1"/>
</dbReference>
<dbReference type="Proteomes" id="UP000464657">
    <property type="component" value="Chromosome"/>
</dbReference>
<dbReference type="KEGG" id="kan:IMCC3317_18900"/>